<dbReference type="Pfam" id="PF10551">
    <property type="entry name" value="MULE"/>
    <property type="match status" value="1"/>
</dbReference>
<organism evidence="3 4">
    <name type="scientific">Tagetes erecta</name>
    <name type="common">African marigold</name>
    <dbReference type="NCBI Taxonomy" id="13708"/>
    <lineage>
        <taxon>Eukaryota</taxon>
        <taxon>Viridiplantae</taxon>
        <taxon>Streptophyta</taxon>
        <taxon>Embryophyta</taxon>
        <taxon>Tracheophyta</taxon>
        <taxon>Spermatophyta</taxon>
        <taxon>Magnoliopsida</taxon>
        <taxon>eudicotyledons</taxon>
        <taxon>Gunneridae</taxon>
        <taxon>Pentapetalae</taxon>
        <taxon>asterids</taxon>
        <taxon>campanulids</taxon>
        <taxon>Asterales</taxon>
        <taxon>Asteraceae</taxon>
        <taxon>Asteroideae</taxon>
        <taxon>Heliantheae alliance</taxon>
        <taxon>Tageteae</taxon>
        <taxon>Tagetes</taxon>
    </lineage>
</organism>
<comment type="caution">
    <text evidence="3">The sequence shown here is derived from an EMBL/GenBank/DDBJ whole genome shotgun (WGS) entry which is preliminary data.</text>
</comment>
<dbReference type="PANTHER" id="PTHR31569">
    <property type="entry name" value="SWIM-TYPE DOMAIN-CONTAINING PROTEIN"/>
    <property type="match status" value="1"/>
</dbReference>
<proteinExistence type="predicted"/>
<feature type="region of interest" description="Disordered" evidence="1">
    <location>
        <begin position="175"/>
        <end position="203"/>
    </location>
</feature>
<keyword evidence="4" id="KW-1185">Reference proteome</keyword>
<dbReference type="InterPro" id="IPR052579">
    <property type="entry name" value="Zinc_finger_SWIM"/>
</dbReference>
<dbReference type="EMBL" id="JAUHHV010000004">
    <property type="protein sequence ID" value="KAK1427751.1"/>
    <property type="molecule type" value="Genomic_DNA"/>
</dbReference>
<sequence length="781" mass="90691">MVDLMLKIKNGYLFFCICSLFKDIQHLVRILFQYKCHRLLWIFNVLQVNTRLIVDFRSVNVKPIHSKKIYCYSDINTRDDFKSHNRNRIGQYDSYWVLVGDYSNQSNPNESYVSESKIEVGVEQGEDEVASGVHCSSDKFQLPDLNEEYVEEPKTYPRYRYGTCHSYAEVNRDYEYEEDDNDFEESDDEEKDSNEEDDFDEADVSFETNQEFGSVEELKAWVYQRAIASNFVIVTKRTISKKDHLENNRITKIWLCCDRGGEYNSTATQRRSGSKKIGCPFSLVGRLNSKSDGWRLEVKEAKHNHKASQHLEGHAFARRLTPDEEQLVEILHSQNLEPANILLTIRNQNPHSVCILRDIQNVVNKIKIRMYAGRTPMQVLEQHLVDKGYIYFTRENLSTNAVEEILFVHPHSLTLWRAFPHVLMIDATYKTNEYKIPFVQIIGVTSTHKSFCVAHAFISKEKHDNFLWLMTMLRDMLEKCVEKCMEPRVIVTDRDLALMNACDEVFPNASKLLCRWHISQNILKHWKKRFTKNDWKIFKLSWARLCESPTLEIYEYNFNRLFDRLHREGRKDVMDYVCDIWLNKHKEKFVSFWTNTNRNIGDGPYTKAEHIRSTEIRDPLVRYLHRLFSTASLPVCKPTSISSHIFSSPKILKQEQHRSASILLVSPPPPPPLFSSSTFLFIVADLVILWTTYGYGDEMMMDLLVNGGRVGVNGDGATVFLEGKDGRDGRKTVMVMNEGSRGIVADLEVGDKDGVGCACCGFSRDGRQWFDGDRDGEVSQW</sequence>
<evidence type="ECO:0000313" key="4">
    <source>
        <dbReference type="Proteomes" id="UP001229421"/>
    </source>
</evidence>
<protein>
    <recommendedName>
        <fullName evidence="2">MULE transposase domain-containing protein</fullName>
    </recommendedName>
</protein>
<evidence type="ECO:0000256" key="1">
    <source>
        <dbReference type="SAM" id="MobiDB-lite"/>
    </source>
</evidence>
<gene>
    <name evidence="3" type="ORF">QVD17_16445</name>
</gene>
<dbReference type="Proteomes" id="UP001229421">
    <property type="component" value="Unassembled WGS sequence"/>
</dbReference>
<evidence type="ECO:0000313" key="3">
    <source>
        <dbReference type="EMBL" id="KAK1427751.1"/>
    </source>
</evidence>
<accession>A0AAD8KV25</accession>
<feature type="domain" description="MULE transposase" evidence="2">
    <location>
        <begin position="422"/>
        <end position="521"/>
    </location>
</feature>
<dbReference type="PANTHER" id="PTHR31569:SF4">
    <property type="entry name" value="SWIM-TYPE DOMAIN-CONTAINING PROTEIN"/>
    <property type="match status" value="1"/>
</dbReference>
<name>A0AAD8KV25_TARER</name>
<dbReference type="AlphaFoldDB" id="A0AAD8KV25"/>
<reference evidence="3" key="1">
    <citation type="journal article" date="2023" name="bioRxiv">
        <title>Improved chromosome-level genome assembly for marigold (Tagetes erecta).</title>
        <authorList>
            <person name="Jiang F."/>
            <person name="Yuan L."/>
            <person name="Wang S."/>
            <person name="Wang H."/>
            <person name="Xu D."/>
            <person name="Wang A."/>
            <person name="Fan W."/>
        </authorList>
    </citation>
    <scope>NUCLEOTIDE SEQUENCE</scope>
    <source>
        <strain evidence="3">WSJ</strain>
        <tissue evidence="3">Leaf</tissue>
    </source>
</reference>
<evidence type="ECO:0000259" key="2">
    <source>
        <dbReference type="Pfam" id="PF10551"/>
    </source>
</evidence>
<dbReference type="InterPro" id="IPR018289">
    <property type="entry name" value="MULE_transposase_dom"/>
</dbReference>